<feature type="non-terminal residue" evidence="2">
    <location>
        <position position="1"/>
    </location>
</feature>
<sequence>MNPDADHPQLPNIKIHHPPSPRHSHHHHHSSSTPSSAATPTPTAGARHTLTIVTDLCLLLPSRLVWMMMETLMRLLSPLLIMTTSKMSNASKDLVRFALSTESRYTSRVEVLAEWSEECLCVLSIFSCHDVDEFVRLLLKSSNKDW</sequence>
<dbReference type="Proteomes" id="UP000836841">
    <property type="component" value="Chromosome 6"/>
</dbReference>
<gene>
    <name evidence="2" type="ORF">TAV2_LOCUS21695</name>
</gene>
<dbReference type="AlphaFoldDB" id="A0AAU9SN08"/>
<accession>A0AAU9SN08</accession>
<organism evidence="2 3">
    <name type="scientific">Thlaspi arvense</name>
    <name type="common">Field penny-cress</name>
    <dbReference type="NCBI Taxonomy" id="13288"/>
    <lineage>
        <taxon>Eukaryota</taxon>
        <taxon>Viridiplantae</taxon>
        <taxon>Streptophyta</taxon>
        <taxon>Embryophyta</taxon>
        <taxon>Tracheophyta</taxon>
        <taxon>Spermatophyta</taxon>
        <taxon>Magnoliopsida</taxon>
        <taxon>eudicotyledons</taxon>
        <taxon>Gunneridae</taxon>
        <taxon>Pentapetalae</taxon>
        <taxon>rosids</taxon>
        <taxon>malvids</taxon>
        <taxon>Brassicales</taxon>
        <taxon>Brassicaceae</taxon>
        <taxon>Thlaspideae</taxon>
        <taxon>Thlaspi</taxon>
    </lineage>
</organism>
<proteinExistence type="predicted"/>
<protein>
    <submittedName>
        <fullName evidence="2">Uncharacterized protein</fullName>
    </submittedName>
</protein>
<feature type="compositionally biased region" description="Basic residues" evidence="1">
    <location>
        <begin position="14"/>
        <end position="30"/>
    </location>
</feature>
<feature type="region of interest" description="Disordered" evidence="1">
    <location>
        <begin position="1"/>
        <end position="43"/>
    </location>
</feature>
<dbReference type="EMBL" id="OU466862">
    <property type="protein sequence ID" value="CAH2069977.1"/>
    <property type="molecule type" value="Genomic_DNA"/>
</dbReference>
<keyword evidence="3" id="KW-1185">Reference proteome</keyword>
<evidence type="ECO:0000313" key="3">
    <source>
        <dbReference type="Proteomes" id="UP000836841"/>
    </source>
</evidence>
<reference evidence="2 3" key="1">
    <citation type="submission" date="2022-03" db="EMBL/GenBank/DDBJ databases">
        <authorList>
            <person name="Nunn A."/>
            <person name="Chopra R."/>
            <person name="Nunn A."/>
            <person name="Contreras Garrido A."/>
        </authorList>
    </citation>
    <scope>NUCLEOTIDE SEQUENCE [LARGE SCALE GENOMIC DNA]</scope>
</reference>
<evidence type="ECO:0000313" key="2">
    <source>
        <dbReference type="EMBL" id="CAH2069977.1"/>
    </source>
</evidence>
<evidence type="ECO:0000256" key="1">
    <source>
        <dbReference type="SAM" id="MobiDB-lite"/>
    </source>
</evidence>
<name>A0AAU9SN08_THLAR</name>
<feature type="compositionally biased region" description="Low complexity" evidence="1">
    <location>
        <begin position="31"/>
        <end position="43"/>
    </location>
</feature>